<feature type="transmembrane region" description="Helical" evidence="1">
    <location>
        <begin position="50"/>
        <end position="71"/>
    </location>
</feature>
<proteinExistence type="predicted"/>
<name>A0A1E5NHW6_9SPIR</name>
<gene>
    <name evidence="2" type="ORF">BFL38_09300</name>
</gene>
<evidence type="ECO:0008006" key="4">
    <source>
        <dbReference type="Google" id="ProtNLM"/>
    </source>
</evidence>
<sequence length="164" mass="19352">MYEELLLDNDLPKIEIYYSKRKLVLLLLYSFVFILISILSFMHSNSYKKILFVISLSFFLIHFLILIVQLLKSGKPKIVLDENGIMYNMLLKNKNIFVKWTDIIEISFSKAYIYLYLKEESSLSIKRKNPNEPIVFYMFMLGVKDPVTVLAMITYYFEKSTGVV</sequence>
<dbReference type="RefSeq" id="WP_069725140.1">
    <property type="nucleotide sequence ID" value="NZ_MDCO01000001.1"/>
</dbReference>
<feature type="transmembrane region" description="Helical" evidence="1">
    <location>
        <begin position="134"/>
        <end position="157"/>
    </location>
</feature>
<dbReference type="Proteomes" id="UP000095247">
    <property type="component" value="Unassembled WGS sequence"/>
</dbReference>
<feature type="transmembrane region" description="Helical" evidence="1">
    <location>
        <begin position="23"/>
        <end position="44"/>
    </location>
</feature>
<dbReference type="AlphaFoldDB" id="A0A1E5NHW6"/>
<reference evidence="2 3" key="1">
    <citation type="submission" date="2016-08" db="EMBL/GenBank/DDBJ databases">
        <title>Characterization and recognition of Brachyspira hampsonii sp. nov., a novel intestinal spirochete that is pathogenic to pigs.</title>
        <authorList>
            <person name="Mirajkar N."/>
            <person name="La T."/>
            <person name="Phillips N."/>
            <person name="Hampson D."/>
            <person name="Gebhart C."/>
        </authorList>
    </citation>
    <scope>NUCLEOTIDE SEQUENCE [LARGE SCALE GENOMIC DNA]</scope>
    <source>
        <strain evidence="2 3">P280/1</strain>
    </source>
</reference>
<comment type="caution">
    <text evidence="2">The sequence shown here is derived from an EMBL/GenBank/DDBJ whole genome shotgun (WGS) entry which is preliminary data.</text>
</comment>
<dbReference type="InterPro" id="IPR048136">
    <property type="entry name" value="STM3941-like"/>
</dbReference>
<protein>
    <recommendedName>
        <fullName evidence="4">YcxB-like protein domain-containing protein</fullName>
    </recommendedName>
</protein>
<evidence type="ECO:0000313" key="2">
    <source>
        <dbReference type="EMBL" id="OEJ15657.1"/>
    </source>
</evidence>
<keyword evidence="1" id="KW-0472">Membrane</keyword>
<dbReference type="EMBL" id="MDCO01000001">
    <property type="protein sequence ID" value="OEJ15657.1"/>
    <property type="molecule type" value="Genomic_DNA"/>
</dbReference>
<dbReference type="NCBIfam" id="NF041635">
    <property type="entry name" value="STM3941_fam"/>
    <property type="match status" value="1"/>
</dbReference>
<evidence type="ECO:0000313" key="3">
    <source>
        <dbReference type="Proteomes" id="UP000095247"/>
    </source>
</evidence>
<organism evidence="2 3">
    <name type="scientific">Brachyspira hampsonii</name>
    <dbReference type="NCBI Taxonomy" id="1287055"/>
    <lineage>
        <taxon>Bacteria</taxon>
        <taxon>Pseudomonadati</taxon>
        <taxon>Spirochaetota</taxon>
        <taxon>Spirochaetia</taxon>
        <taxon>Brachyspirales</taxon>
        <taxon>Brachyspiraceae</taxon>
        <taxon>Brachyspira</taxon>
    </lineage>
</organism>
<keyword evidence="1" id="KW-1133">Transmembrane helix</keyword>
<accession>A0A1E5NHW6</accession>
<keyword evidence="1" id="KW-0812">Transmembrane</keyword>
<evidence type="ECO:0000256" key="1">
    <source>
        <dbReference type="SAM" id="Phobius"/>
    </source>
</evidence>